<protein>
    <submittedName>
        <fullName evidence="1">Uncharacterized protein</fullName>
    </submittedName>
</protein>
<dbReference type="EMBL" id="CM046396">
    <property type="protein sequence ID" value="KAI8540519.1"/>
    <property type="molecule type" value="Genomic_DNA"/>
</dbReference>
<organism evidence="1 2">
    <name type="scientific">Rhododendron molle</name>
    <name type="common">Chinese azalea</name>
    <name type="synonym">Azalea mollis</name>
    <dbReference type="NCBI Taxonomy" id="49168"/>
    <lineage>
        <taxon>Eukaryota</taxon>
        <taxon>Viridiplantae</taxon>
        <taxon>Streptophyta</taxon>
        <taxon>Embryophyta</taxon>
        <taxon>Tracheophyta</taxon>
        <taxon>Spermatophyta</taxon>
        <taxon>Magnoliopsida</taxon>
        <taxon>eudicotyledons</taxon>
        <taxon>Gunneridae</taxon>
        <taxon>Pentapetalae</taxon>
        <taxon>asterids</taxon>
        <taxon>Ericales</taxon>
        <taxon>Ericaceae</taxon>
        <taxon>Ericoideae</taxon>
        <taxon>Rhodoreae</taxon>
        <taxon>Rhododendron</taxon>
    </lineage>
</organism>
<comment type="caution">
    <text evidence="1">The sequence shown here is derived from an EMBL/GenBank/DDBJ whole genome shotgun (WGS) entry which is preliminary data.</text>
</comment>
<name>A0ACC0MIX6_RHOML</name>
<dbReference type="Proteomes" id="UP001062846">
    <property type="component" value="Chromosome 9"/>
</dbReference>
<proteinExistence type="predicted"/>
<gene>
    <name evidence="1" type="ORF">RHMOL_Rhmol09G0269700</name>
</gene>
<sequence length="613" mass="67734">MKHKTSTNHHHTITGFTLTQGGGGGGVADTPQSTMAVRFLGPLKPPDPNPTPFELDESDVVWSSSTDLSDSTDLVSPSPPTASSSPNTPRLHNHQFHPLKSGLSAALSDDLLPLVRRKPALNPSLSAASAARTIPPVPAATSPAASKFPQSAPVNVPIWPKKVGVTNLGRFDEVVDEEELEEEMVPPHEIVARSHLMTFSVFEGVGRTLKGRDLRRVRNAVFQKTGWAIQHLKKKCLVSALHKLAMAGIVEYIWKTRNDIVFGNKQYTSDAIYDIIIKDVRDRASSWQNYGRSTVNRAWCRAWNISENILTCEIPGTAQSSPNPSDFLSFIGPPRSSPPPNCIFIRAQIFDKMSGQTQRLNVVPTVTMLGAMKARLVGATRGHALLKKKSDALTMQFRQILKKIVSTKELMGESMKTSSFALTEAKYVAGENIKHIVLENVKNASLKVRSRQENVAGVKLPKFEYFTESETKNDLTGLARGGQQVQACRAAYIKSIEVLVELASLQTSFLTLDVAIKTTNRRVNALENVVKPRIENTISYIKGELDELEREDFFRLKKIQGYKKREIERQRASAKQFAEDQSAAKVSLQKGISVNSAHNFLSAAMQKDEDIIF</sequence>
<evidence type="ECO:0000313" key="2">
    <source>
        <dbReference type="Proteomes" id="UP001062846"/>
    </source>
</evidence>
<accession>A0ACC0MIX6</accession>
<evidence type="ECO:0000313" key="1">
    <source>
        <dbReference type="EMBL" id="KAI8540519.1"/>
    </source>
</evidence>
<keyword evidence="2" id="KW-1185">Reference proteome</keyword>
<reference evidence="1" key="1">
    <citation type="submission" date="2022-02" db="EMBL/GenBank/DDBJ databases">
        <title>Plant Genome Project.</title>
        <authorList>
            <person name="Zhang R.-G."/>
        </authorList>
    </citation>
    <scope>NUCLEOTIDE SEQUENCE</scope>
    <source>
        <strain evidence="1">AT1</strain>
    </source>
</reference>